<evidence type="ECO:0000256" key="3">
    <source>
        <dbReference type="ARBA" id="ARBA00023125"/>
    </source>
</evidence>
<dbReference type="Pfam" id="PF08766">
    <property type="entry name" value="DEK_C"/>
    <property type="match status" value="1"/>
</dbReference>
<feature type="compositionally biased region" description="Basic and acidic residues" evidence="5">
    <location>
        <begin position="1"/>
        <end position="10"/>
    </location>
</feature>
<feature type="compositionally biased region" description="Acidic residues" evidence="5">
    <location>
        <begin position="412"/>
        <end position="426"/>
    </location>
</feature>
<dbReference type="GO" id="GO:0005634">
    <property type="term" value="C:nucleus"/>
    <property type="evidence" value="ECO:0007669"/>
    <property type="project" value="UniProtKB-SubCell"/>
</dbReference>
<feature type="compositionally biased region" description="Basic residues" evidence="5">
    <location>
        <begin position="380"/>
        <end position="394"/>
    </location>
</feature>
<dbReference type="STRING" id="10195.A0A3M7T2N8"/>
<dbReference type="EMBL" id="REGN01000386">
    <property type="protein sequence ID" value="RNA42294.1"/>
    <property type="molecule type" value="Genomic_DNA"/>
</dbReference>
<organism evidence="8 9">
    <name type="scientific">Brachionus plicatilis</name>
    <name type="common">Marine rotifer</name>
    <name type="synonym">Brachionus muelleri</name>
    <dbReference type="NCBI Taxonomy" id="10195"/>
    <lineage>
        <taxon>Eukaryota</taxon>
        <taxon>Metazoa</taxon>
        <taxon>Spiralia</taxon>
        <taxon>Gnathifera</taxon>
        <taxon>Rotifera</taxon>
        <taxon>Eurotatoria</taxon>
        <taxon>Monogononta</taxon>
        <taxon>Pseudotrocha</taxon>
        <taxon>Ploima</taxon>
        <taxon>Brachionidae</taxon>
        <taxon>Brachionus</taxon>
    </lineage>
</organism>
<protein>
    <submittedName>
        <fullName evidence="8">DEK isoform X2</fullName>
    </submittedName>
</protein>
<dbReference type="GO" id="GO:0003677">
    <property type="term" value="F:DNA binding"/>
    <property type="evidence" value="ECO:0007669"/>
    <property type="project" value="UniProtKB-KW"/>
</dbReference>
<evidence type="ECO:0000256" key="4">
    <source>
        <dbReference type="ARBA" id="ARBA00023242"/>
    </source>
</evidence>
<sequence>MSENTEKKAESQTSEVTAPIVEEPEKQAATEPKTEEVKSDEPEAKVEQVKEHIEVVPSDAPINVTQKIQHAEHSEKRQEAGDAESATQESKSKESTVEVTVNDQSLKVETKSEQTTSEEKTEDKVVTKRTTRGRVSRTAKAGDAVSTESVEVVEEKKPVEQKVEEQQATPEGVEVETPKRGRGRQPKRKASTPPEKKETKKTKVESPLKKDETEHELKEDDEANKDVPLLEQSLTVEGKRHRRTTQRLELNAKESSSKHSYTPQGKGKALGDIALICHNIDKTTADKMRQLYRLCMGYNPKHKETKKNLKAFNGFEFAADSDEMDKKRDLLQKSTVGKLKEMCDVVDLERSGNKEVLIARLLDFLAAPVDSGRPVPAPRPRGRARGRPKSKTPSKKAENGDDMDVDASLSDQEPDESGSEADESKEEPEKDKEEVNGKEKDTQADQPPNEDELKKTIKEIIDSANLDKVTMKKVIQDVYARYPEHNLNDQKSVIKKIVKELLEVQ</sequence>
<keyword evidence="9" id="KW-1185">Reference proteome</keyword>
<feature type="compositionally biased region" description="Basic and acidic residues" evidence="5">
    <location>
        <begin position="69"/>
        <end position="80"/>
    </location>
</feature>
<dbReference type="PANTHER" id="PTHR13468:SF1">
    <property type="entry name" value="PROTEIN DEK"/>
    <property type="match status" value="1"/>
</dbReference>
<dbReference type="GO" id="GO:0042393">
    <property type="term" value="F:histone binding"/>
    <property type="evidence" value="ECO:0007669"/>
    <property type="project" value="TreeGrafter"/>
</dbReference>
<evidence type="ECO:0000259" key="6">
    <source>
        <dbReference type="PROSITE" id="PS50800"/>
    </source>
</evidence>
<dbReference type="InterPro" id="IPR014876">
    <property type="entry name" value="DEK_C"/>
</dbReference>
<dbReference type="InterPro" id="IPR044198">
    <property type="entry name" value="DEK"/>
</dbReference>
<dbReference type="GO" id="GO:0006325">
    <property type="term" value="P:chromatin organization"/>
    <property type="evidence" value="ECO:0007669"/>
    <property type="project" value="UniProtKB-KW"/>
</dbReference>
<feature type="compositionally biased region" description="Basic and acidic residues" evidence="5">
    <location>
        <begin position="23"/>
        <end position="54"/>
    </location>
</feature>
<dbReference type="SUPFAM" id="SSF109715">
    <property type="entry name" value="DEK C-terminal domain"/>
    <property type="match status" value="1"/>
</dbReference>
<dbReference type="InterPro" id="IPR003034">
    <property type="entry name" value="SAP_dom"/>
</dbReference>
<dbReference type="OrthoDB" id="10248551at2759"/>
<dbReference type="Proteomes" id="UP000276133">
    <property type="component" value="Unassembled WGS sequence"/>
</dbReference>
<keyword evidence="4" id="KW-0539">Nucleus</keyword>
<dbReference type="PANTHER" id="PTHR13468">
    <property type="entry name" value="DEK PROTEIN"/>
    <property type="match status" value="1"/>
</dbReference>
<evidence type="ECO:0000313" key="9">
    <source>
        <dbReference type="Proteomes" id="UP000276133"/>
    </source>
</evidence>
<dbReference type="Gene3D" id="1.10.10.60">
    <property type="entry name" value="Homeodomain-like"/>
    <property type="match status" value="1"/>
</dbReference>
<proteinExistence type="predicted"/>
<dbReference type="InterPro" id="IPR036361">
    <property type="entry name" value="SAP_dom_sf"/>
</dbReference>
<comment type="caution">
    <text evidence="8">The sequence shown here is derived from an EMBL/GenBank/DDBJ whole genome shotgun (WGS) entry which is preliminary data.</text>
</comment>
<evidence type="ECO:0000313" key="8">
    <source>
        <dbReference type="EMBL" id="RNA42294.1"/>
    </source>
</evidence>
<reference evidence="8 9" key="1">
    <citation type="journal article" date="2018" name="Sci. Rep.">
        <title>Genomic signatures of local adaptation to the degree of environmental predictability in rotifers.</title>
        <authorList>
            <person name="Franch-Gras L."/>
            <person name="Hahn C."/>
            <person name="Garcia-Roger E.M."/>
            <person name="Carmona M.J."/>
            <person name="Serra M."/>
            <person name="Gomez A."/>
        </authorList>
    </citation>
    <scope>NUCLEOTIDE SEQUENCE [LARGE SCALE GENOMIC DNA]</scope>
    <source>
        <strain evidence="8">HYR1</strain>
    </source>
</reference>
<evidence type="ECO:0000259" key="7">
    <source>
        <dbReference type="PROSITE" id="PS51998"/>
    </source>
</evidence>
<name>A0A3M7T2N8_BRAPC</name>
<accession>A0A3M7T2N8</accession>
<dbReference type="SUPFAM" id="SSF68906">
    <property type="entry name" value="SAP domain"/>
    <property type="match status" value="1"/>
</dbReference>
<evidence type="ECO:0000256" key="5">
    <source>
        <dbReference type="SAM" id="MobiDB-lite"/>
    </source>
</evidence>
<feature type="compositionally biased region" description="Basic residues" evidence="5">
    <location>
        <begin position="180"/>
        <end position="190"/>
    </location>
</feature>
<feature type="region of interest" description="Disordered" evidence="5">
    <location>
        <begin position="1"/>
        <end position="265"/>
    </location>
</feature>
<keyword evidence="2" id="KW-0156">Chromatin regulator</keyword>
<dbReference type="SMART" id="SM00513">
    <property type="entry name" value="SAP"/>
    <property type="match status" value="1"/>
</dbReference>
<evidence type="ECO:0000256" key="2">
    <source>
        <dbReference type="ARBA" id="ARBA00022853"/>
    </source>
</evidence>
<dbReference type="PROSITE" id="PS50800">
    <property type="entry name" value="SAP"/>
    <property type="match status" value="1"/>
</dbReference>
<comment type="subcellular location">
    <subcellularLocation>
        <location evidence="1">Nucleus</location>
    </subcellularLocation>
</comment>
<dbReference type="AlphaFoldDB" id="A0A3M7T2N8"/>
<feature type="compositionally biased region" description="Basic and acidic residues" evidence="5">
    <location>
        <begin position="194"/>
        <end position="218"/>
    </location>
</feature>
<dbReference type="GO" id="GO:2000779">
    <property type="term" value="P:regulation of double-strand break repair"/>
    <property type="evidence" value="ECO:0007669"/>
    <property type="project" value="TreeGrafter"/>
</dbReference>
<feature type="compositionally biased region" description="Basic residues" evidence="5">
    <location>
        <begin position="127"/>
        <end position="137"/>
    </location>
</feature>
<feature type="domain" description="DEK-C" evidence="7">
    <location>
        <begin position="447"/>
        <end position="503"/>
    </location>
</feature>
<feature type="compositionally biased region" description="Basic and acidic residues" evidence="5">
    <location>
        <begin position="427"/>
        <end position="443"/>
    </location>
</feature>
<feature type="domain" description="SAP" evidence="6">
    <location>
        <begin position="331"/>
        <end position="365"/>
    </location>
</feature>
<evidence type="ECO:0000256" key="1">
    <source>
        <dbReference type="ARBA" id="ARBA00004123"/>
    </source>
</evidence>
<feature type="compositionally biased region" description="Basic and acidic residues" evidence="5">
    <location>
        <begin position="153"/>
        <end position="165"/>
    </location>
</feature>
<feature type="region of interest" description="Disordered" evidence="5">
    <location>
        <begin position="369"/>
        <end position="455"/>
    </location>
</feature>
<keyword evidence="3" id="KW-0238">DNA-binding</keyword>
<feature type="compositionally biased region" description="Basic and acidic residues" evidence="5">
    <location>
        <begin position="106"/>
        <end position="126"/>
    </location>
</feature>
<dbReference type="PROSITE" id="PS51998">
    <property type="entry name" value="DEK_C"/>
    <property type="match status" value="1"/>
</dbReference>
<gene>
    <name evidence="8" type="ORF">BpHYR1_022335</name>
</gene>
<dbReference type="Pfam" id="PF02037">
    <property type="entry name" value="SAP"/>
    <property type="match status" value="1"/>
</dbReference>